<dbReference type="FunCoup" id="A0A2P5ETD3">
    <property type="interactions" value="343"/>
</dbReference>
<feature type="domain" description="Coenzyme Q-binding protein COQ10 START" evidence="1">
    <location>
        <begin position="92"/>
        <end position="186"/>
    </location>
</feature>
<dbReference type="InParanoid" id="A0A2P5ETD3"/>
<sequence length="216" mass="24622">MVSRMVAVLMLSKLDPKKAKREERKVLLRRPCRPPTPLFRLRCSVSSLDSDSDSDGVFIEIQKLPNNSRRILSSVAIQAPLQAVWNIGQQNLGFGLKFNARGILDCYEKQLEILPSGQRRRDIEFNMVQGDFQIFQGKWSILQLDRGGNGDGDDDSLIDHQEMHTTLSYFVHVKPKLWLPVQLVEDRLCSEIKLNLSCIRQEAQKAVGNTNLFLSE</sequence>
<keyword evidence="3" id="KW-1185">Reference proteome</keyword>
<protein>
    <submittedName>
        <fullName evidence="2">Coenzyme Q-binding protein COQ10, START domain containing protein</fullName>
    </submittedName>
</protein>
<dbReference type="Proteomes" id="UP000237000">
    <property type="component" value="Unassembled WGS sequence"/>
</dbReference>
<organism evidence="2 3">
    <name type="scientific">Trema orientale</name>
    <name type="common">Charcoal tree</name>
    <name type="synonym">Celtis orientalis</name>
    <dbReference type="NCBI Taxonomy" id="63057"/>
    <lineage>
        <taxon>Eukaryota</taxon>
        <taxon>Viridiplantae</taxon>
        <taxon>Streptophyta</taxon>
        <taxon>Embryophyta</taxon>
        <taxon>Tracheophyta</taxon>
        <taxon>Spermatophyta</taxon>
        <taxon>Magnoliopsida</taxon>
        <taxon>eudicotyledons</taxon>
        <taxon>Gunneridae</taxon>
        <taxon>Pentapetalae</taxon>
        <taxon>rosids</taxon>
        <taxon>fabids</taxon>
        <taxon>Rosales</taxon>
        <taxon>Cannabaceae</taxon>
        <taxon>Trema</taxon>
    </lineage>
</organism>
<dbReference type="Gene3D" id="3.30.530.20">
    <property type="match status" value="1"/>
</dbReference>
<name>A0A2P5ETD3_TREOI</name>
<proteinExistence type="predicted"/>
<evidence type="ECO:0000313" key="3">
    <source>
        <dbReference type="Proteomes" id="UP000237000"/>
    </source>
</evidence>
<evidence type="ECO:0000259" key="1">
    <source>
        <dbReference type="Pfam" id="PF03364"/>
    </source>
</evidence>
<dbReference type="AlphaFoldDB" id="A0A2P5ETD3"/>
<dbReference type="PANTHER" id="PTHR34060">
    <property type="entry name" value="POLYKETIDE CYCLASE / DEHYDRASE AND LIPID TRANSPORT PROTEIN"/>
    <property type="match status" value="1"/>
</dbReference>
<comment type="caution">
    <text evidence="2">The sequence shown here is derived from an EMBL/GenBank/DDBJ whole genome shotgun (WGS) entry which is preliminary data.</text>
</comment>
<dbReference type="InterPro" id="IPR023393">
    <property type="entry name" value="START-like_dom_sf"/>
</dbReference>
<accession>A0A2P5ETD3</accession>
<reference evidence="3" key="1">
    <citation type="submission" date="2016-06" db="EMBL/GenBank/DDBJ databases">
        <title>Parallel loss of symbiosis genes in relatives of nitrogen-fixing non-legume Parasponia.</title>
        <authorList>
            <person name="Van Velzen R."/>
            <person name="Holmer R."/>
            <person name="Bu F."/>
            <person name="Rutten L."/>
            <person name="Van Zeijl A."/>
            <person name="Liu W."/>
            <person name="Santuari L."/>
            <person name="Cao Q."/>
            <person name="Sharma T."/>
            <person name="Shen D."/>
            <person name="Roswanjaya Y."/>
            <person name="Wardhani T."/>
            <person name="Kalhor M.S."/>
            <person name="Jansen J."/>
            <person name="Van den Hoogen J."/>
            <person name="Gungor B."/>
            <person name="Hartog M."/>
            <person name="Hontelez J."/>
            <person name="Verver J."/>
            <person name="Yang W.-C."/>
            <person name="Schijlen E."/>
            <person name="Repin R."/>
            <person name="Schilthuizen M."/>
            <person name="Schranz E."/>
            <person name="Heidstra R."/>
            <person name="Miyata K."/>
            <person name="Fedorova E."/>
            <person name="Kohlen W."/>
            <person name="Bisseling T."/>
            <person name="Smit S."/>
            <person name="Geurts R."/>
        </authorList>
    </citation>
    <scope>NUCLEOTIDE SEQUENCE [LARGE SCALE GENOMIC DNA]</scope>
    <source>
        <strain evidence="3">cv. RG33-2</strain>
    </source>
</reference>
<dbReference type="InterPro" id="IPR005031">
    <property type="entry name" value="COQ10_START"/>
</dbReference>
<gene>
    <name evidence="2" type="ORF">TorRG33x02_155090</name>
</gene>
<dbReference type="PANTHER" id="PTHR34060:SF1">
    <property type="entry name" value="POLYKETIDE CYCLASE _ DEHYDRASE AND LIPID TRANSPORT PROTEIN"/>
    <property type="match status" value="1"/>
</dbReference>
<dbReference type="EMBL" id="JXTC01000102">
    <property type="protein sequence ID" value="PON88803.1"/>
    <property type="molecule type" value="Genomic_DNA"/>
</dbReference>
<evidence type="ECO:0000313" key="2">
    <source>
        <dbReference type="EMBL" id="PON88803.1"/>
    </source>
</evidence>
<dbReference type="Pfam" id="PF03364">
    <property type="entry name" value="Polyketide_cyc"/>
    <property type="match status" value="1"/>
</dbReference>
<dbReference type="OrthoDB" id="5732at2759"/>